<dbReference type="OrthoDB" id="3141919at2759"/>
<gene>
    <name evidence="1" type="ORF">K443DRAFT_436771</name>
</gene>
<accession>A0A0C9WWM7</accession>
<sequence>MDNPQYISSKLHTYDNRSSPLLYTNSRWSAALHQSQLSIQAVSHQLPLPTSRSSNMPCLPTHPPAISIHPPSGLSKKIKKLFKKDKKPPKKDEEPLKKDEEECLGTTATDLSSPLTLDIYSHCVRLYPSTISDDNLPILALTPGDDSPDTASTCLLKGSLADFLQYSRQEVSKWLIDIAHDICDPLNRRGSLVVFKEQQWLPVANTDPLTASMYRYDLPPGVTVSLSKISQRAGKSVTSLTGYASTLANRLQGRDGKCWVSRAFAPLANSHICPKRMGDHTARIIFQTFTSIPPPPNLTILDEIFCLSLSVNLDAWFDEYELGFHFVSPDVYECHLFINRDVMGHANEELDWTIVGAIPRGRYPDLPTIHGHHASPPHPQQDKIPPPGLLRWHYLQCVLKRFGHDHYKDLDNIFFFELPLRMEGDSDDDGTGSEVEWPSMALDLGRNVQNSLKEREERHQAVATWISTST</sequence>
<protein>
    <submittedName>
        <fullName evidence="1">Uncharacterized protein</fullName>
    </submittedName>
</protein>
<evidence type="ECO:0000313" key="2">
    <source>
        <dbReference type="Proteomes" id="UP000054477"/>
    </source>
</evidence>
<keyword evidence="2" id="KW-1185">Reference proteome</keyword>
<dbReference type="Proteomes" id="UP000054477">
    <property type="component" value="Unassembled WGS sequence"/>
</dbReference>
<reference evidence="1 2" key="1">
    <citation type="submission" date="2014-04" db="EMBL/GenBank/DDBJ databases">
        <authorList>
            <consortium name="DOE Joint Genome Institute"/>
            <person name="Kuo A."/>
            <person name="Kohler A."/>
            <person name="Nagy L.G."/>
            <person name="Floudas D."/>
            <person name="Copeland A."/>
            <person name="Barry K.W."/>
            <person name="Cichocki N."/>
            <person name="Veneault-Fourrey C."/>
            <person name="LaButti K."/>
            <person name="Lindquist E.A."/>
            <person name="Lipzen A."/>
            <person name="Lundell T."/>
            <person name="Morin E."/>
            <person name="Murat C."/>
            <person name="Sun H."/>
            <person name="Tunlid A."/>
            <person name="Henrissat B."/>
            <person name="Grigoriev I.V."/>
            <person name="Hibbett D.S."/>
            <person name="Martin F."/>
            <person name="Nordberg H.P."/>
            <person name="Cantor M.N."/>
            <person name="Hua S.X."/>
        </authorList>
    </citation>
    <scope>NUCLEOTIDE SEQUENCE [LARGE SCALE GENOMIC DNA]</scope>
    <source>
        <strain evidence="1 2">LaAM-08-1</strain>
    </source>
</reference>
<reference evidence="2" key="2">
    <citation type="submission" date="2015-01" db="EMBL/GenBank/DDBJ databases">
        <title>Evolutionary Origins and Diversification of the Mycorrhizal Mutualists.</title>
        <authorList>
            <consortium name="DOE Joint Genome Institute"/>
            <consortium name="Mycorrhizal Genomics Consortium"/>
            <person name="Kohler A."/>
            <person name="Kuo A."/>
            <person name="Nagy L.G."/>
            <person name="Floudas D."/>
            <person name="Copeland A."/>
            <person name="Barry K.W."/>
            <person name="Cichocki N."/>
            <person name="Veneault-Fourrey C."/>
            <person name="LaButti K."/>
            <person name="Lindquist E.A."/>
            <person name="Lipzen A."/>
            <person name="Lundell T."/>
            <person name="Morin E."/>
            <person name="Murat C."/>
            <person name="Riley R."/>
            <person name="Ohm R."/>
            <person name="Sun H."/>
            <person name="Tunlid A."/>
            <person name="Henrissat B."/>
            <person name="Grigoriev I.V."/>
            <person name="Hibbett D.S."/>
            <person name="Martin F."/>
        </authorList>
    </citation>
    <scope>NUCLEOTIDE SEQUENCE [LARGE SCALE GENOMIC DNA]</scope>
    <source>
        <strain evidence="2">LaAM-08-1</strain>
    </source>
</reference>
<dbReference type="AlphaFoldDB" id="A0A0C9WWM7"/>
<dbReference type="HOGENOM" id="CLU_046303_0_0_1"/>
<proteinExistence type="predicted"/>
<organism evidence="1 2">
    <name type="scientific">Laccaria amethystina LaAM-08-1</name>
    <dbReference type="NCBI Taxonomy" id="1095629"/>
    <lineage>
        <taxon>Eukaryota</taxon>
        <taxon>Fungi</taxon>
        <taxon>Dikarya</taxon>
        <taxon>Basidiomycota</taxon>
        <taxon>Agaricomycotina</taxon>
        <taxon>Agaricomycetes</taxon>
        <taxon>Agaricomycetidae</taxon>
        <taxon>Agaricales</taxon>
        <taxon>Agaricineae</taxon>
        <taxon>Hydnangiaceae</taxon>
        <taxon>Laccaria</taxon>
    </lineage>
</organism>
<evidence type="ECO:0000313" key="1">
    <source>
        <dbReference type="EMBL" id="KIK04065.1"/>
    </source>
</evidence>
<name>A0A0C9WWM7_9AGAR</name>
<dbReference type="EMBL" id="KN838573">
    <property type="protein sequence ID" value="KIK04065.1"/>
    <property type="molecule type" value="Genomic_DNA"/>
</dbReference>